<dbReference type="RefSeq" id="WP_268607505.1">
    <property type="nucleotide sequence ID" value="NZ_CP113797.1"/>
</dbReference>
<dbReference type="KEGG" id="tsin:OXH18_12980"/>
<keyword evidence="1" id="KW-0812">Transmembrane</keyword>
<feature type="transmembrane region" description="Helical" evidence="1">
    <location>
        <begin position="99"/>
        <end position="119"/>
    </location>
</feature>
<reference evidence="2" key="1">
    <citation type="submission" date="2022-12" db="EMBL/GenBank/DDBJ databases">
        <title>Polyphasic identification of a Novel Hot-Spring Cyanobacterium Ocullathermofonsia sinensis gen nov. sp. nov. and Genomic Insights on its Adaptations to the Thermal Habitat.</title>
        <authorList>
            <person name="Daroch M."/>
            <person name="Tang J."/>
            <person name="Jiang Y."/>
        </authorList>
    </citation>
    <scope>NUCLEOTIDE SEQUENCE</scope>
    <source>
        <strain evidence="2">PKUAC-SCTA174</strain>
    </source>
</reference>
<sequence>MANPDAIASSSESIGEFFTKNDIDAAKAALQEAGFSDEQIILQAETPEPNQPVQETKAVESAKGGAIIGTLFGGLSGLLIGAITSSLPGGSVSFHVNPIAMALAGSAIGAFGFTLIGVASGVNAPQTQSVTTVEPSYKYNLRIRGGEENVRRAAEVLRQKGIQQ</sequence>
<accession>A0A9E8Z9Y9</accession>
<proteinExistence type="predicted"/>
<feature type="transmembrane region" description="Helical" evidence="1">
    <location>
        <begin position="66"/>
        <end position="87"/>
    </location>
</feature>
<dbReference type="AlphaFoldDB" id="A0A9E8Z9Y9"/>
<evidence type="ECO:0000313" key="3">
    <source>
        <dbReference type="Proteomes" id="UP001163152"/>
    </source>
</evidence>
<organism evidence="2 3">
    <name type="scientific">Thermocoleostomius sinensis A174</name>
    <dbReference type="NCBI Taxonomy" id="2016057"/>
    <lineage>
        <taxon>Bacteria</taxon>
        <taxon>Bacillati</taxon>
        <taxon>Cyanobacteriota</taxon>
        <taxon>Cyanophyceae</taxon>
        <taxon>Oculatellales</taxon>
        <taxon>Oculatellaceae</taxon>
        <taxon>Thermocoleostomius</taxon>
    </lineage>
</organism>
<dbReference type="EMBL" id="CP113797">
    <property type="protein sequence ID" value="WAL58109.1"/>
    <property type="molecule type" value="Genomic_DNA"/>
</dbReference>
<keyword evidence="1" id="KW-0472">Membrane</keyword>
<evidence type="ECO:0008006" key="4">
    <source>
        <dbReference type="Google" id="ProtNLM"/>
    </source>
</evidence>
<keyword evidence="3" id="KW-1185">Reference proteome</keyword>
<name>A0A9E8Z9Y9_9CYAN</name>
<evidence type="ECO:0000256" key="1">
    <source>
        <dbReference type="SAM" id="Phobius"/>
    </source>
</evidence>
<keyword evidence="1" id="KW-1133">Transmembrane helix</keyword>
<gene>
    <name evidence="2" type="ORF">OXH18_12980</name>
</gene>
<evidence type="ECO:0000313" key="2">
    <source>
        <dbReference type="EMBL" id="WAL58109.1"/>
    </source>
</evidence>
<dbReference type="Proteomes" id="UP001163152">
    <property type="component" value="Chromosome"/>
</dbReference>
<protein>
    <recommendedName>
        <fullName evidence="4">DUF1269 domain-containing protein</fullName>
    </recommendedName>
</protein>